<accession>A0A0D2FYW3</accession>
<dbReference type="AlphaFoldDB" id="A0A0D2FYW3"/>
<dbReference type="InterPro" id="IPR012349">
    <property type="entry name" value="Split_barrel_FMN-bd"/>
</dbReference>
<dbReference type="Gene3D" id="2.30.110.10">
    <property type="entry name" value="Electron Transport, Fmn-binding Protein, Chain A"/>
    <property type="match status" value="1"/>
</dbReference>
<keyword evidence="4" id="KW-1185">Reference proteome</keyword>
<gene>
    <name evidence="3" type="ORF">PV04_07354</name>
</gene>
<dbReference type="Proteomes" id="UP000054266">
    <property type="component" value="Unassembled WGS sequence"/>
</dbReference>
<evidence type="ECO:0000256" key="2">
    <source>
        <dbReference type="SAM" id="Phobius"/>
    </source>
</evidence>
<dbReference type="PANTHER" id="PTHR39336:SF3">
    <property type="entry name" value="PYRIDOXAMINE PHOSPHATE OXIDASE"/>
    <property type="match status" value="1"/>
</dbReference>
<evidence type="ECO:0000313" key="3">
    <source>
        <dbReference type="EMBL" id="KIW65069.1"/>
    </source>
</evidence>
<proteinExistence type="predicted"/>
<feature type="region of interest" description="Disordered" evidence="1">
    <location>
        <begin position="57"/>
        <end position="78"/>
    </location>
</feature>
<evidence type="ECO:0008006" key="5">
    <source>
        <dbReference type="Google" id="ProtNLM"/>
    </source>
</evidence>
<dbReference type="HOGENOM" id="CLU_054794_2_0_1"/>
<keyword evidence="2" id="KW-0812">Transmembrane</keyword>
<sequence length="334" mass="36776">MGQFFETFPPSLVQWLLEQKVFYIASAPLSGDGHVNVSPKGVSDKGGPFFGVIKESKTQSQQRQLRTPDEEGRRGPSNDKDVVIRKFWYMDLTGSGIETTSHLHEPGNGRITVMFNAFSGPPRILRIFGKGTPLEYGTRAFNEIVKSQNVTIIPGTRSIILVDIHQVGTSCGFSMPCYDFVSFRPTLNDFFEKRVKNEREGKREDGIERYWAYKNAWSMDGLPGLQRGVQTAITDHVKPIKKMVGPYAPESGRRAKSTTRTFTLWHMILAAVLGALSAVALGLIVVRSGSAAICYGRECSAMHCIGQPCSGGGNAGIDCPSFWSQHGGNDDTYV</sequence>
<dbReference type="EMBL" id="KN846960">
    <property type="protein sequence ID" value="KIW65069.1"/>
    <property type="molecule type" value="Genomic_DNA"/>
</dbReference>
<reference evidence="3 4" key="1">
    <citation type="submission" date="2015-01" db="EMBL/GenBank/DDBJ databases">
        <title>The Genome Sequence of Capronia semiimmersa CBS27337.</title>
        <authorList>
            <consortium name="The Broad Institute Genomics Platform"/>
            <person name="Cuomo C."/>
            <person name="de Hoog S."/>
            <person name="Gorbushina A."/>
            <person name="Stielow B."/>
            <person name="Teixiera M."/>
            <person name="Abouelleil A."/>
            <person name="Chapman S.B."/>
            <person name="Priest M."/>
            <person name="Young S.K."/>
            <person name="Wortman J."/>
            <person name="Nusbaum C."/>
            <person name="Birren B."/>
        </authorList>
    </citation>
    <scope>NUCLEOTIDE SEQUENCE [LARGE SCALE GENOMIC DNA]</scope>
    <source>
        <strain evidence="3 4">CBS 27337</strain>
    </source>
</reference>
<evidence type="ECO:0000256" key="1">
    <source>
        <dbReference type="SAM" id="MobiDB-lite"/>
    </source>
</evidence>
<protein>
    <recommendedName>
        <fullName evidence="5">Pyridoxamine 5'-phosphate oxidase putative domain-containing protein</fullName>
    </recommendedName>
</protein>
<keyword evidence="2" id="KW-1133">Transmembrane helix</keyword>
<feature type="transmembrane region" description="Helical" evidence="2">
    <location>
        <begin position="264"/>
        <end position="286"/>
    </location>
</feature>
<evidence type="ECO:0000313" key="4">
    <source>
        <dbReference type="Proteomes" id="UP000054266"/>
    </source>
</evidence>
<dbReference type="STRING" id="5601.A0A0D2FYW3"/>
<keyword evidence="2" id="KW-0472">Membrane</keyword>
<feature type="compositionally biased region" description="Basic and acidic residues" evidence="1">
    <location>
        <begin position="66"/>
        <end position="78"/>
    </location>
</feature>
<name>A0A0D2FYW3_9EURO</name>
<dbReference type="PANTHER" id="PTHR39336">
    <property type="entry name" value="PYRIDOXAMINE PHOSPHATE OXIDASE FAMILY PROTEIN (AFU_ORTHOLOGUE AFUA_6G11440)"/>
    <property type="match status" value="1"/>
</dbReference>
<organism evidence="3 4">
    <name type="scientific">Phialophora macrospora</name>
    <dbReference type="NCBI Taxonomy" id="1851006"/>
    <lineage>
        <taxon>Eukaryota</taxon>
        <taxon>Fungi</taxon>
        <taxon>Dikarya</taxon>
        <taxon>Ascomycota</taxon>
        <taxon>Pezizomycotina</taxon>
        <taxon>Eurotiomycetes</taxon>
        <taxon>Chaetothyriomycetidae</taxon>
        <taxon>Chaetothyriales</taxon>
        <taxon>Herpotrichiellaceae</taxon>
        <taxon>Phialophora</taxon>
    </lineage>
</organism>